<feature type="signal peptide" evidence="2">
    <location>
        <begin position="1"/>
        <end position="20"/>
    </location>
</feature>
<sequence>MKFSTFALSAAALFAASSMSAPIRRDVDPALVPEFGVQSGQNPTGTGDCDGIAGPDGKAIKIPCACPPPRDQFIQSLNTNLAAGFVVNNPSVKLSFPTDSSKASQSARLNAAAVTLQNLNGPGKGCPVAGTTFQAQQKAIDALPDTPPPANNAAPAPAPPAPAPAPVNNAAGGAPSAADVARLAPALGFQSGLNPTGTGDCDGAVNGADGKPIKIPCACPPPQDQYISALQANVEAGHAINNPDVNVSFPTDDSNAAKSARITAALITLQNLNGPGKGCPAVSTTLLAQQKALKRSVRSARSD</sequence>
<feature type="compositionally biased region" description="Pro residues" evidence="1">
    <location>
        <begin position="145"/>
        <end position="165"/>
    </location>
</feature>
<keyword evidence="4" id="KW-1185">Reference proteome</keyword>
<gene>
    <name evidence="3" type="ORF">GFSPODELE1_LOCUS9377</name>
</gene>
<evidence type="ECO:0000256" key="2">
    <source>
        <dbReference type="SAM" id="SignalP"/>
    </source>
</evidence>
<feature type="chain" id="PRO_5046846859" evidence="2">
    <location>
        <begin position="21"/>
        <end position="303"/>
    </location>
</feature>
<keyword evidence="2" id="KW-0732">Signal</keyword>
<dbReference type="EMBL" id="OZ037950">
    <property type="protein sequence ID" value="CAL1713584.1"/>
    <property type="molecule type" value="Genomic_DNA"/>
</dbReference>
<organism evidence="3 4">
    <name type="scientific">Somion occarium</name>
    <dbReference type="NCBI Taxonomy" id="3059160"/>
    <lineage>
        <taxon>Eukaryota</taxon>
        <taxon>Fungi</taxon>
        <taxon>Dikarya</taxon>
        <taxon>Basidiomycota</taxon>
        <taxon>Agaricomycotina</taxon>
        <taxon>Agaricomycetes</taxon>
        <taxon>Polyporales</taxon>
        <taxon>Cerrenaceae</taxon>
        <taxon>Somion</taxon>
    </lineage>
</organism>
<reference evidence="4" key="1">
    <citation type="submission" date="2024-04" db="EMBL/GenBank/DDBJ databases">
        <authorList>
            <person name="Shaw F."/>
            <person name="Minotto A."/>
        </authorList>
    </citation>
    <scope>NUCLEOTIDE SEQUENCE [LARGE SCALE GENOMIC DNA]</scope>
</reference>
<evidence type="ECO:0000256" key="1">
    <source>
        <dbReference type="SAM" id="MobiDB-lite"/>
    </source>
</evidence>
<evidence type="ECO:0000313" key="3">
    <source>
        <dbReference type="EMBL" id="CAL1713584.1"/>
    </source>
</evidence>
<name>A0ABP1E244_9APHY</name>
<proteinExistence type="predicted"/>
<evidence type="ECO:0000313" key="4">
    <source>
        <dbReference type="Proteomes" id="UP001497453"/>
    </source>
</evidence>
<accession>A0ABP1E244</accession>
<feature type="region of interest" description="Disordered" evidence="1">
    <location>
        <begin position="142"/>
        <end position="174"/>
    </location>
</feature>
<dbReference type="Proteomes" id="UP001497453">
    <property type="component" value="Chromosome 7"/>
</dbReference>
<protein>
    <submittedName>
        <fullName evidence="3">Uncharacterized protein</fullName>
    </submittedName>
</protein>